<reference evidence="1 2" key="1">
    <citation type="submission" date="2019-09" db="EMBL/GenBank/DDBJ databases">
        <title>A chromosome-level genome assembly of the Chinese tupelo Nyssa sinensis.</title>
        <authorList>
            <person name="Yang X."/>
            <person name="Kang M."/>
            <person name="Yang Y."/>
            <person name="Xiong H."/>
            <person name="Wang M."/>
            <person name="Zhang Z."/>
            <person name="Wang Z."/>
            <person name="Wu H."/>
            <person name="Ma T."/>
            <person name="Liu J."/>
            <person name="Xi Z."/>
        </authorList>
    </citation>
    <scope>NUCLEOTIDE SEQUENCE [LARGE SCALE GENOMIC DNA]</scope>
    <source>
        <strain evidence="1">J267</strain>
        <tissue evidence="1">Leaf</tissue>
    </source>
</reference>
<dbReference type="AlphaFoldDB" id="A0A5J5AXN8"/>
<protein>
    <submittedName>
        <fullName evidence="1">Uncharacterized protein</fullName>
    </submittedName>
</protein>
<proteinExistence type="predicted"/>
<evidence type="ECO:0000313" key="1">
    <source>
        <dbReference type="EMBL" id="KAA8535733.1"/>
    </source>
</evidence>
<accession>A0A5J5AXN8</accession>
<name>A0A5J5AXN8_9ASTE</name>
<keyword evidence="2" id="KW-1185">Reference proteome</keyword>
<dbReference type="EMBL" id="CM018040">
    <property type="protein sequence ID" value="KAA8535733.1"/>
    <property type="molecule type" value="Genomic_DNA"/>
</dbReference>
<organism evidence="1 2">
    <name type="scientific">Nyssa sinensis</name>
    <dbReference type="NCBI Taxonomy" id="561372"/>
    <lineage>
        <taxon>Eukaryota</taxon>
        <taxon>Viridiplantae</taxon>
        <taxon>Streptophyta</taxon>
        <taxon>Embryophyta</taxon>
        <taxon>Tracheophyta</taxon>
        <taxon>Spermatophyta</taxon>
        <taxon>Magnoliopsida</taxon>
        <taxon>eudicotyledons</taxon>
        <taxon>Gunneridae</taxon>
        <taxon>Pentapetalae</taxon>
        <taxon>asterids</taxon>
        <taxon>Cornales</taxon>
        <taxon>Nyssaceae</taxon>
        <taxon>Nyssa</taxon>
    </lineage>
</organism>
<sequence>MMGVVVLEVDAVGVGEDGGAGAADLMGWSDGDAVAGSIGGGVGGGDGGTVGWRWLAVVGGAAVGAVMAPCDLEVRLGLWSTVAMTGGGGDRGLVMAIRWGIMMDDDGGTDGGDGDRGLGFLFFYFFDF</sequence>
<gene>
    <name evidence="1" type="ORF">F0562_030765</name>
</gene>
<dbReference type="Proteomes" id="UP000325577">
    <property type="component" value="Linkage Group LG17"/>
</dbReference>
<evidence type="ECO:0000313" key="2">
    <source>
        <dbReference type="Proteomes" id="UP000325577"/>
    </source>
</evidence>